<evidence type="ECO:0000259" key="20">
    <source>
        <dbReference type="PROSITE" id="PS50011"/>
    </source>
</evidence>
<dbReference type="PANTHER" id="PTHR16079">
    <property type="entry name" value="UBIQUITIN LIGASE PROTEIN CHFR"/>
    <property type="match status" value="1"/>
</dbReference>
<dbReference type="Gene3D" id="3.30.60.90">
    <property type="match status" value="1"/>
</dbReference>
<feature type="compositionally biased region" description="Gly residues" evidence="18">
    <location>
        <begin position="374"/>
        <end position="385"/>
    </location>
</feature>
<dbReference type="SMART" id="SM00184">
    <property type="entry name" value="RING"/>
    <property type="match status" value="1"/>
</dbReference>
<evidence type="ECO:0000313" key="22">
    <source>
        <dbReference type="EMBL" id="SPO04503.1"/>
    </source>
</evidence>
<dbReference type="InterPro" id="IPR001452">
    <property type="entry name" value="SH3_domain"/>
</dbReference>
<evidence type="ECO:0000256" key="11">
    <source>
        <dbReference type="ARBA" id="ARBA00022843"/>
    </source>
</evidence>
<comment type="function">
    <text evidence="1">Component of the EKC/KEOPS complex that is required for the formation of a threonylcarbamoyl group on adenosine at position 37 (t(6)A37) in tRNAs that read codons beginning with adenine. The complex is probably involved in the transfer of the threonylcarbamoyl moiety of threonylcarbamoyl-AMP (TC-AMP) to the N6 group of A37. BUD32 has ATPase activity in the context of the EKC/KEOPS complex and likely plays a supporting role to the catalytic subunit KAE1. The EKC/KEOPS complex also promotes both telomere uncapping and telomere elongation. The complex is required for efficient recruitment of transcriptional coactivators.</text>
</comment>
<dbReference type="Gene3D" id="2.30.30.40">
    <property type="entry name" value="SH3 Domains"/>
    <property type="match status" value="1"/>
</dbReference>
<comment type="subunit">
    <text evidence="3">Component of the EKC/KEOPS complex composed of at least BUD32, CGI121, GON7, KAE1 and PCC1; the whole complex dimerizes.</text>
</comment>
<feature type="compositionally biased region" description="Basic and acidic residues" evidence="18">
    <location>
        <begin position="316"/>
        <end position="364"/>
    </location>
</feature>
<dbReference type="InterPro" id="IPR018957">
    <property type="entry name" value="Znf_C3HC4_RING-type"/>
</dbReference>
<dbReference type="PROSITE" id="PS50011">
    <property type="entry name" value="PROTEIN_KINASE_DOM"/>
    <property type="match status" value="1"/>
</dbReference>
<name>A0AAE8N2Z8_9PEZI</name>
<keyword evidence="9 16" id="KW-0863">Zinc-finger</keyword>
<dbReference type="GO" id="GO:0004674">
    <property type="term" value="F:protein serine/threonine kinase activity"/>
    <property type="evidence" value="ECO:0007669"/>
    <property type="project" value="UniProtKB-EC"/>
</dbReference>
<comment type="caution">
    <text evidence="22">The sequence shown here is derived from an EMBL/GenBank/DDBJ whole genome shotgun (WGS) entry which is preliminary data.</text>
</comment>
<dbReference type="InterPro" id="IPR052256">
    <property type="entry name" value="E3_ubiquitin-ligase_CHFR"/>
</dbReference>
<evidence type="ECO:0000313" key="23">
    <source>
        <dbReference type="Proteomes" id="UP001187682"/>
    </source>
</evidence>
<dbReference type="AlphaFoldDB" id="A0AAE8N2Z8"/>
<organism evidence="22 23">
    <name type="scientific">Cephalotrichum gorgonifer</name>
    <dbReference type="NCBI Taxonomy" id="2041049"/>
    <lineage>
        <taxon>Eukaryota</taxon>
        <taxon>Fungi</taxon>
        <taxon>Dikarya</taxon>
        <taxon>Ascomycota</taxon>
        <taxon>Pezizomycotina</taxon>
        <taxon>Sordariomycetes</taxon>
        <taxon>Hypocreomycetidae</taxon>
        <taxon>Microascales</taxon>
        <taxon>Microascaceae</taxon>
        <taxon>Cephalotrichum</taxon>
    </lineage>
</organism>
<sequence>MSPPPLDFSNIKSDDLLGVGLGLVSEVVRIRNTNVVAKIPAISPVFGPGFHEIEKKVYERVGKHPHILQLPYQAASAVAHIHSLGIVHGDLSIHNFIIDSNGDILLCDFAGAGIDGGRSYVAHGTRYADPLRRHEEVITQRDDVFALGMVLYELARGNLLFEGLTDDEIYHRLERRQFPDLSIIPMPLRGVIEKCWTVPEYTALHALRELELQEVELKVMDSPKPTLGLEKELTCSICTDLLYQPLTLLDCLHTFCGACLKDWFAFQANALESAPTAPPPGTPTFTCPSCRAAVRDTRHNATVATLLDMFLSANPEKDRSAAEKEEVAGRYKRGEAVLPKPPKEKSSGQLRAEEEDRRLVEEVRALSLREMGVDGPGRSGAGPGAGRPRSRHPPDSSRSGDERRRERRSESRRRDDEGEGRHRARRSESRMREDEVEARTRQIEHQSSIRSLIGSANMSERDIEREIEEFARQIQEEGILDGLDLDNIDLTRDDDLSRKITEAYRRRQRERSRQESTRRESTEADAARPDLDSSDSALPSRDDRPTGRRRNSASARVNPESRSRSQSVTTRTTSGTGHLEVQRDDRRQRRRTASSGRSSTTPVAPRPVPDPVAARSQTDLALQTRTTDPTNPRSVLGENRTISSPTTVAVGGGAPVSEGSNRSFASRVPLHIHAHSQSGNVTPTEPSPSRIQPHRPAELSPQTRTPPTQSPLPSPGHKRTPPLLFAEPSISCSRCARQHIEYELHYTCSPCSTTGAFTLCLPCYRAGKGCRHWFGFGHDAYARWDRARRENPSLEPPHKLRAGRYTSPRTLAVKDDSGVVRTSEDPAARLQSGAFCDGCLAWASECFWRCSSCNRGEWGFCDSCVSRGKCCTHPLLPLAYQPPPAAQTPTVVVNLPRRAVVAAGAAGGGGTFRPLTFTTKCDLCTNPIPPLQARYHCFSCAGSADPGARPGDYDICAACYSGLVSRGRVTPENGPAGWRRCLAGHRMIMVAFQEGSDGLYRYVSKDQVGGHRMWVAPITEDVGPGVEKWCWREGRQAVGRAVSLDVAATAPVLGEGVREKEGKGEVVVPVARFPADGGGGMVVRARWAWFPEGGEEADDVLYFPKGAEIREVEDLTGDWFVGRYMGREAVFPAAYVVVV</sequence>
<evidence type="ECO:0000256" key="15">
    <source>
        <dbReference type="ARBA" id="ARBA00048679"/>
    </source>
</evidence>
<evidence type="ECO:0000256" key="4">
    <source>
        <dbReference type="ARBA" id="ARBA00012513"/>
    </source>
</evidence>
<feature type="compositionally biased region" description="Polar residues" evidence="18">
    <location>
        <begin position="675"/>
        <end position="690"/>
    </location>
</feature>
<protein>
    <recommendedName>
        <fullName evidence="6">EKC/KEOPS complex subunit BUD32</fullName>
        <ecNumber evidence="4">2.7.11.1</ecNumber>
    </recommendedName>
    <alternativeName>
        <fullName evidence="12 13">Atypical Serine/threonine protein kinase BUD32</fullName>
    </alternativeName>
    <alternativeName>
        <fullName evidence="5">EKC/KEOPS complex subunit bud32</fullName>
    </alternativeName>
</protein>
<dbReference type="GO" id="GO:0005634">
    <property type="term" value="C:nucleus"/>
    <property type="evidence" value="ECO:0007669"/>
    <property type="project" value="TreeGrafter"/>
</dbReference>
<evidence type="ECO:0000256" key="12">
    <source>
        <dbReference type="ARBA" id="ARBA00030980"/>
    </source>
</evidence>
<feature type="domain" description="RING-type" evidence="21">
    <location>
        <begin position="235"/>
        <end position="291"/>
    </location>
</feature>
<keyword evidence="10" id="KW-0862">Zinc</keyword>
<dbReference type="GO" id="GO:0004842">
    <property type="term" value="F:ubiquitin-protein transferase activity"/>
    <property type="evidence" value="ECO:0007669"/>
    <property type="project" value="TreeGrafter"/>
</dbReference>
<feature type="domain" description="Protein kinase" evidence="20">
    <location>
        <begin position="1"/>
        <end position="217"/>
    </location>
</feature>
<feature type="region of interest" description="Disordered" evidence="18">
    <location>
        <begin position="675"/>
        <end position="722"/>
    </location>
</feature>
<evidence type="ECO:0000256" key="7">
    <source>
        <dbReference type="ARBA" id="ARBA00022443"/>
    </source>
</evidence>
<dbReference type="Pfam" id="PF00069">
    <property type="entry name" value="Pkinase"/>
    <property type="match status" value="1"/>
</dbReference>
<evidence type="ECO:0000259" key="21">
    <source>
        <dbReference type="PROSITE" id="PS50089"/>
    </source>
</evidence>
<dbReference type="InterPro" id="IPR013083">
    <property type="entry name" value="Znf_RING/FYVE/PHD"/>
</dbReference>
<evidence type="ECO:0000256" key="5">
    <source>
        <dbReference type="ARBA" id="ARBA00013948"/>
    </source>
</evidence>
<dbReference type="InterPro" id="IPR001841">
    <property type="entry name" value="Znf_RING"/>
</dbReference>
<dbReference type="EMBL" id="ONZQ02000010">
    <property type="protein sequence ID" value="SPO04503.1"/>
    <property type="molecule type" value="Genomic_DNA"/>
</dbReference>
<dbReference type="PROSITE" id="PS00518">
    <property type="entry name" value="ZF_RING_1"/>
    <property type="match status" value="1"/>
</dbReference>
<evidence type="ECO:0000256" key="10">
    <source>
        <dbReference type="ARBA" id="ARBA00022833"/>
    </source>
</evidence>
<dbReference type="GO" id="GO:0008270">
    <property type="term" value="F:zinc ion binding"/>
    <property type="evidence" value="ECO:0007669"/>
    <property type="project" value="UniProtKB-KW"/>
</dbReference>
<reference evidence="22" key="1">
    <citation type="submission" date="2018-03" db="EMBL/GenBank/DDBJ databases">
        <authorList>
            <person name="Guldener U."/>
        </authorList>
    </citation>
    <scope>NUCLEOTIDE SEQUENCE</scope>
</reference>
<dbReference type="InterPro" id="IPR000719">
    <property type="entry name" value="Prot_kinase_dom"/>
</dbReference>
<keyword evidence="8" id="KW-0479">Metal-binding</keyword>
<keyword evidence="11" id="KW-0832">Ubl conjugation</keyword>
<evidence type="ECO:0000256" key="16">
    <source>
        <dbReference type="PROSITE-ProRule" id="PRU00175"/>
    </source>
</evidence>
<dbReference type="GO" id="GO:0006511">
    <property type="term" value="P:ubiquitin-dependent protein catabolic process"/>
    <property type="evidence" value="ECO:0007669"/>
    <property type="project" value="TreeGrafter"/>
</dbReference>
<dbReference type="InterPro" id="IPR036028">
    <property type="entry name" value="SH3-like_dom_sf"/>
</dbReference>
<evidence type="ECO:0000256" key="17">
    <source>
        <dbReference type="PROSITE-ProRule" id="PRU00192"/>
    </source>
</evidence>
<feature type="compositionally biased region" description="Basic and acidic residues" evidence="18">
    <location>
        <begin position="392"/>
        <end position="444"/>
    </location>
</feature>
<dbReference type="InterPro" id="IPR008266">
    <property type="entry name" value="Tyr_kinase_AS"/>
</dbReference>
<evidence type="ECO:0000256" key="2">
    <source>
        <dbReference type="ARBA" id="ARBA00008649"/>
    </source>
</evidence>
<dbReference type="PANTHER" id="PTHR16079:SF4">
    <property type="entry name" value="E3 UBIQUITIN-PROTEIN LIGASE CHFR"/>
    <property type="match status" value="1"/>
</dbReference>
<feature type="compositionally biased region" description="Low complexity" evidence="18">
    <location>
        <begin position="564"/>
        <end position="576"/>
    </location>
</feature>
<evidence type="ECO:0000256" key="3">
    <source>
        <dbReference type="ARBA" id="ARBA00011534"/>
    </source>
</evidence>
<dbReference type="Pfam" id="PF00097">
    <property type="entry name" value="zf-C3HC4"/>
    <property type="match status" value="1"/>
</dbReference>
<proteinExistence type="inferred from homology"/>
<accession>A0AAE8N2Z8</accession>
<keyword evidence="7 17" id="KW-0728">SH3 domain</keyword>
<dbReference type="SUPFAM" id="SSF56112">
    <property type="entry name" value="Protein kinase-like (PK-like)"/>
    <property type="match status" value="1"/>
</dbReference>
<evidence type="ECO:0000256" key="9">
    <source>
        <dbReference type="ARBA" id="ARBA00022771"/>
    </source>
</evidence>
<dbReference type="SUPFAM" id="SSF57850">
    <property type="entry name" value="RING/U-box"/>
    <property type="match status" value="2"/>
</dbReference>
<comment type="catalytic activity">
    <reaction evidence="14">
        <text>L-threonyl-[protein] + ATP = O-phospho-L-threonyl-[protein] + ADP + H(+)</text>
        <dbReference type="Rhea" id="RHEA:46608"/>
        <dbReference type="Rhea" id="RHEA-COMP:11060"/>
        <dbReference type="Rhea" id="RHEA-COMP:11605"/>
        <dbReference type="ChEBI" id="CHEBI:15378"/>
        <dbReference type="ChEBI" id="CHEBI:30013"/>
        <dbReference type="ChEBI" id="CHEBI:30616"/>
        <dbReference type="ChEBI" id="CHEBI:61977"/>
        <dbReference type="ChEBI" id="CHEBI:456216"/>
        <dbReference type="EC" id="2.7.11.1"/>
    </reaction>
</comment>
<evidence type="ECO:0000256" key="8">
    <source>
        <dbReference type="ARBA" id="ARBA00022723"/>
    </source>
</evidence>
<dbReference type="InterPro" id="IPR017907">
    <property type="entry name" value="Znf_RING_CS"/>
</dbReference>
<evidence type="ECO:0000256" key="1">
    <source>
        <dbReference type="ARBA" id="ARBA00003747"/>
    </source>
</evidence>
<feature type="compositionally biased region" description="Basic and acidic residues" evidence="18">
    <location>
        <begin position="489"/>
        <end position="531"/>
    </location>
</feature>
<dbReference type="EC" id="2.7.11.1" evidence="4"/>
<evidence type="ECO:0000256" key="6">
    <source>
        <dbReference type="ARBA" id="ARBA00019973"/>
    </source>
</evidence>
<dbReference type="InterPro" id="IPR011009">
    <property type="entry name" value="Kinase-like_dom_sf"/>
</dbReference>
<keyword evidence="23" id="KW-1185">Reference proteome</keyword>
<feature type="compositionally biased region" description="Polar residues" evidence="18">
    <location>
        <begin position="616"/>
        <end position="633"/>
    </location>
</feature>
<evidence type="ECO:0000256" key="14">
    <source>
        <dbReference type="ARBA" id="ARBA00047899"/>
    </source>
</evidence>
<evidence type="ECO:0000256" key="18">
    <source>
        <dbReference type="SAM" id="MobiDB-lite"/>
    </source>
</evidence>
<dbReference type="GO" id="GO:0005524">
    <property type="term" value="F:ATP binding"/>
    <property type="evidence" value="ECO:0007669"/>
    <property type="project" value="InterPro"/>
</dbReference>
<dbReference type="SUPFAM" id="SSF50044">
    <property type="entry name" value="SH3-domain"/>
    <property type="match status" value="1"/>
</dbReference>
<dbReference type="GO" id="GO:0016567">
    <property type="term" value="P:protein ubiquitination"/>
    <property type="evidence" value="ECO:0007669"/>
    <property type="project" value="TreeGrafter"/>
</dbReference>
<evidence type="ECO:0000259" key="19">
    <source>
        <dbReference type="PROSITE" id="PS50002"/>
    </source>
</evidence>
<dbReference type="PROSITE" id="PS50089">
    <property type="entry name" value="ZF_RING_2"/>
    <property type="match status" value="1"/>
</dbReference>
<evidence type="ECO:0000256" key="13">
    <source>
        <dbReference type="ARBA" id="ARBA00033194"/>
    </source>
</evidence>
<dbReference type="Proteomes" id="UP001187682">
    <property type="component" value="Unassembled WGS sequence"/>
</dbReference>
<dbReference type="SMART" id="SM00220">
    <property type="entry name" value="S_TKc"/>
    <property type="match status" value="1"/>
</dbReference>
<dbReference type="PROSITE" id="PS50002">
    <property type="entry name" value="SH3"/>
    <property type="match status" value="1"/>
</dbReference>
<gene>
    <name evidence="22" type="ORF">DNG_07188</name>
</gene>
<comment type="similarity">
    <text evidence="2">Belongs to the SH3RF family.</text>
</comment>
<dbReference type="InterPro" id="IPR043145">
    <property type="entry name" value="Znf_ZZ_sf"/>
</dbReference>
<feature type="compositionally biased region" description="Polar residues" evidence="18">
    <location>
        <begin position="445"/>
        <end position="458"/>
    </location>
</feature>
<dbReference type="Gene3D" id="1.10.510.10">
    <property type="entry name" value="Transferase(Phosphotransferase) domain 1"/>
    <property type="match status" value="1"/>
</dbReference>
<feature type="domain" description="SH3" evidence="19">
    <location>
        <begin position="1078"/>
        <end position="1139"/>
    </location>
</feature>
<comment type="catalytic activity">
    <reaction evidence="15">
        <text>L-seryl-[protein] + ATP = O-phospho-L-seryl-[protein] + ADP + H(+)</text>
        <dbReference type="Rhea" id="RHEA:17989"/>
        <dbReference type="Rhea" id="RHEA-COMP:9863"/>
        <dbReference type="Rhea" id="RHEA-COMP:11604"/>
        <dbReference type="ChEBI" id="CHEBI:15378"/>
        <dbReference type="ChEBI" id="CHEBI:29999"/>
        <dbReference type="ChEBI" id="CHEBI:30616"/>
        <dbReference type="ChEBI" id="CHEBI:83421"/>
        <dbReference type="ChEBI" id="CHEBI:456216"/>
        <dbReference type="EC" id="2.7.11.1"/>
    </reaction>
</comment>
<dbReference type="PROSITE" id="PS00109">
    <property type="entry name" value="PROTEIN_KINASE_TYR"/>
    <property type="match status" value="1"/>
</dbReference>
<feature type="region of interest" description="Disordered" evidence="18">
    <location>
        <begin position="316"/>
        <end position="460"/>
    </location>
</feature>
<dbReference type="Gene3D" id="3.30.40.10">
    <property type="entry name" value="Zinc/RING finger domain, C3HC4 (zinc finger)"/>
    <property type="match status" value="1"/>
</dbReference>
<feature type="region of interest" description="Disordered" evidence="18">
    <location>
        <begin position="477"/>
        <end position="662"/>
    </location>
</feature>